<dbReference type="Gene3D" id="2.160.20.10">
    <property type="entry name" value="Single-stranded right-handed beta-helix, Pectin lyase-like"/>
    <property type="match status" value="1"/>
</dbReference>
<dbReference type="Proteomes" id="UP000611762">
    <property type="component" value="Unassembled WGS sequence"/>
</dbReference>
<evidence type="ECO:0000313" key="2">
    <source>
        <dbReference type="Proteomes" id="UP000611762"/>
    </source>
</evidence>
<gene>
    <name evidence="1" type="ORF">H8698_09325</name>
</gene>
<dbReference type="InterPro" id="IPR012334">
    <property type="entry name" value="Pectin_lyas_fold"/>
</dbReference>
<dbReference type="EMBL" id="JACRSU010000003">
    <property type="protein sequence ID" value="MBC8541173.1"/>
    <property type="molecule type" value="Genomic_DNA"/>
</dbReference>
<evidence type="ECO:0000313" key="1">
    <source>
        <dbReference type="EMBL" id="MBC8541173.1"/>
    </source>
</evidence>
<dbReference type="AlphaFoldDB" id="A0A926HZ82"/>
<reference evidence="1" key="1">
    <citation type="submission" date="2020-08" db="EMBL/GenBank/DDBJ databases">
        <title>Genome public.</title>
        <authorList>
            <person name="Liu C."/>
            <person name="Sun Q."/>
        </authorList>
    </citation>
    <scope>NUCLEOTIDE SEQUENCE</scope>
    <source>
        <strain evidence="1">H8</strain>
    </source>
</reference>
<keyword evidence="2" id="KW-1185">Reference proteome</keyword>
<sequence>MFTDANELGFLPQNNGQENQKALQAALDSGGTIVVSCPGEYALSGTVYIGSDTSLICGNGVYVKKVNDCGGFTHVILNKGALKKQYDHHISIENLQIMVNGVDCLDFAVFGLRGQLGFFYVKDLKITGFRCMDLGEKQYGIHICTFRDVLVDDVKIRGDKDGVHLGCGKRFTIRNGVFQTFDDAIALNAHDYDTGNPELGWIENGVVKNCHDLNAENTTGYFCRILAGAWRDWFTGMKVQKSDTVVSNGRLYRVKAKADGTVYTSYTQPVHEAGEQVLDGICWVMAQSGAVYGAGVRNVTFRDIFLEKARTAHFSIHFDNDKYSRSYYPDAEIPVQEHLVFDNIRVLHNENNAFLSIETPVDTVHILNSFLRDSRVVFYDNGALKDYGKTVLTISRCQYFQDKIVENGIKNKKIELHEDEN</sequence>
<dbReference type="RefSeq" id="WP_249313110.1">
    <property type="nucleotide sequence ID" value="NZ_JACRSU010000003.1"/>
</dbReference>
<dbReference type="SUPFAM" id="SSF51126">
    <property type="entry name" value="Pectin lyase-like"/>
    <property type="match status" value="1"/>
</dbReference>
<organism evidence="1 2">
    <name type="scientific">Congzhengia minquanensis</name>
    <dbReference type="NCBI Taxonomy" id="2763657"/>
    <lineage>
        <taxon>Bacteria</taxon>
        <taxon>Bacillati</taxon>
        <taxon>Bacillota</taxon>
        <taxon>Clostridia</taxon>
        <taxon>Eubacteriales</taxon>
        <taxon>Oscillospiraceae</taxon>
        <taxon>Congzhengia</taxon>
    </lineage>
</organism>
<proteinExistence type="predicted"/>
<accession>A0A926HZ82</accession>
<comment type="caution">
    <text evidence="1">The sequence shown here is derived from an EMBL/GenBank/DDBJ whole genome shotgun (WGS) entry which is preliminary data.</text>
</comment>
<dbReference type="InterPro" id="IPR011050">
    <property type="entry name" value="Pectin_lyase_fold/virulence"/>
</dbReference>
<name>A0A926HZ82_9FIRM</name>
<protein>
    <submittedName>
        <fullName evidence="1">Uncharacterized protein</fullName>
    </submittedName>
</protein>